<dbReference type="AlphaFoldDB" id="A0AA42FGX5"/>
<evidence type="ECO:0000313" key="2">
    <source>
        <dbReference type="Proteomes" id="UP001156701"/>
    </source>
</evidence>
<dbReference type="Proteomes" id="UP001156701">
    <property type="component" value="Unassembled WGS sequence"/>
</dbReference>
<dbReference type="EMBL" id="JARRYG010000008">
    <property type="protein sequence ID" value="MDG4696418.1"/>
    <property type="molecule type" value="Genomic_DNA"/>
</dbReference>
<organism evidence="1 2">
    <name type="scientific">Providencia huashanensis</name>
    <dbReference type="NCBI Taxonomy" id="3037798"/>
    <lineage>
        <taxon>Bacteria</taxon>
        <taxon>Pseudomonadati</taxon>
        <taxon>Pseudomonadota</taxon>
        <taxon>Gammaproteobacteria</taxon>
        <taxon>Enterobacterales</taxon>
        <taxon>Morganellaceae</taxon>
        <taxon>Providencia</taxon>
    </lineage>
</organism>
<dbReference type="RefSeq" id="WP_278030742.1">
    <property type="nucleotide sequence ID" value="NZ_JARRYG010000008.1"/>
</dbReference>
<evidence type="ECO:0000313" key="1">
    <source>
        <dbReference type="EMBL" id="MDG4696418.1"/>
    </source>
</evidence>
<accession>A0AA42FGX5</accession>
<proteinExistence type="predicted"/>
<sequence>MKKYQQYNADIFTQISTLEWVKDLEEEYRGVCPFNEDSITIEYYDEFGQCTVHLGFDDQFAMRDAFGKWRRASAEECIELIKGRMQGSMKLM</sequence>
<comment type="caution">
    <text evidence="1">The sequence shown here is derived from an EMBL/GenBank/DDBJ whole genome shotgun (WGS) entry which is preliminary data.</text>
</comment>
<reference evidence="1" key="1">
    <citation type="submission" date="2023-03" db="EMBL/GenBank/DDBJ databases">
        <title>a new species belonging to Providencia genus.</title>
        <authorList>
            <person name="Yang W."/>
            <person name="Hu F."/>
            <person name="Shen S."/>
            <person name="Ding L."/>
            <person name="Yin D."/>
        </authorList>
    </citation>
    <scope>NUCLEOTIDE SEQUENCE</scope>
    <source>
        <strain evidence="1">CRE-3FA-0001</strain>
    </source>
</reference>
<protein>
    <submittedName>
        <fullName evidence="1">Uncharacterized protein</fullName>
    </submittedName>
</protein>
<gene>
    <name evidence="1" type="ORF">P7V44_09220</name>
</gene>
<name>A0AA42FGX5_9GAMM</name>